<dbReference type="PROSITE" id="PS00072">
    <property type="entry name" value="ACYL_COA_DH_1"/>
    <property type="match status" value="1"/>
</dbReference>
<evidence type="ECO:0000256" key="2">
    <source>
        <dbReference type="ARBA" id="ARBA00009347"/>
    </source>
</evidence>
<dbReference type="InterPro" id="IPR009100">
    <property type="entry name" value="AcylCoA_DH/oxidase_NM_dom_sf"/>
</dbReference>
<dbReference type="InterPro" id="IPR009075">
    <property type="entry name" value="AcylCo_DH/oxidase_C"/>
</dbReference>
<comment type="cofactor">
    <cofactor evidence="1 5">
        <name>FAD</name>
        <dbReference type="ChEBI" id="CHEBI:57692"/>
    </cofactor>
</comment>
<evidence type="ECO:0000259" key="6">
    <source>
        <dbReference type="Pfam" id="PF00441"/>
    </source>
</evidence>
<feature type="domain" description="Acyl-CoA oxidase/dehydrogenase middle" evidence="7">
    <location>
        <begin position="124"/>
        <end position="216"/>
    </location>
</feature>
<evidence type="ECO:0000256" key="1">
    <source>
        <dbReference type="ARBA" id="ARBA00001974"/>
    </source>
</evidence>
<feature type="domain" description="Acyl-CoA dehydrogenase/oxidase C-terminal" evidence="6">
    <location>
        <begin position="228"/>
        <end position="374"/>
    </location>
</feature>
<dbReference type="Pfam" id="PF00441">
    <property type="entry name" value="Acyl-CoA_dh_1"/>
    <property type="match status" value="1"/>
</dbReference>
<dbReference type="GO" id="GO:0003995">
    <property type="term" value="F:acyl-CoA dehydrogenase activity"/>
    <property type="evidence" value="ECO:0007669"/>
    <property type="project" value="InterPro"/>
</dbReference>
<dbReference type="PROSITE" id="PS00073">
    <property type="entry name" value="ACYL_COA_DH_2"/>
    <property type="match status" value="1"/>
</dbReference>
<dbReference type="PIRSF" id="PIRSF016578">
    <property type="entry name" value="HsaA"/>
    <property type="match status" value="1"/>
</dbReference>
<dbReference type="Gene3D" id="1.10.540.10">
    <property type="entry name" value="Acyl-CoA dehydrogenase/oxidase, N-terminal domain"/>
    <property type="match status" value="1"/>
</dbReference>
<protein>
    <submittedName>
        <fullName evidence="9">Acyl-CoA dehydrogenase</fullName>
        <ecNumber evidence="9">1.3.99.-</ecNumber>
    </submittedName>
</protein>
<evidence type="ECO:0000256" key="4">
    <source>
        <dbReference type="ARBA" id="ARBA00022827"/>
    </source>
</evidence>
<dbReference type="EMBL" id="FXZM01000007">
    <property type="protein sequence ID" value="SMY12105.1"/>
    <property type="molecule type" value="Genomic_DNA"/>
</dbReference>
<dbReference type="Pfam" id="PF02771">
    <property type="entry name" value="Acyl-CoA_dh_N"/>
    <property type="match status" value="1"/>
</dbReference>
<dbReference type="GO" id="GO:0050660">
    <property type="term" value="F:flavin adenine dinucleotide binding"/>
    <property type="evidence" value="ECO:0007669"/>
    <property type="project" value="InterPro"/>
</dbReference>
<dbReference type="SUPFAM" id="SSF47203">
    <property type="entry name" value="Acyl-CoA dehydrogenase C-terminal domain-like"/>
    <property type="match status" value="1"/>
</dbReference>
<name>A0A2H1L5T9_9MICO</name>
<proteinExistence type="inferred from homology"/>
<dbReference type="InterPro" id="IPR037069">
    <property type="entry name" value="AcylCoA_DH/ox_N_sf"/>
</dbReference>
<dbReference type="EC" id="1.3.99.-" evidence="9"/>
<accession>A0A2H1L5T9</accession>
<keyword evidence="10" id="KW-1185">Reference proteome</keyword>
<comment type="similarity">
    <text evidence="2 5">Belongs to the acyl-CoA dehydrogenase family.</text>
</comment>
<gene>
    <name evidence="9" type="ORF">BJEO58_01699</name>
</gene>
<evidence type="ECO:0000259" key="7">
    <source>
        <dbReference type="Pfam" id="PF02770"/>
    </source>
</evidence>
<keyword evidence="5 9" id="KW-0560">Oxidoreductase</keyword>
<evidence type="ECO:0000313" key="10">
    <source>
        <dbReference type="Proteomes" id="UP000234462"/>
    </source>
</evidence>
<dbReference type="AlphaFoldDB" id="A0A2H1L5T9"/>
<dbReference type="Pfam" id="PF02770">
    <property type="entry name" value="Acyl-CoA_dh_M"/>
    <property type="match status" value="1"/>
</dbReference>
<dbReference type="InterPro" id="IPR036250">
    <property type="entry name" value="AcylCo_DH-like_C"/>
</dbReference>
<evidence type="ECO:0000256" key="3">
    <source>
        <dbReference type="ARBA" id="ARBA00022630"/>
    </source>
</evidence>
<feature type="domain" description="Acyl-CoA dehydrogenase/oxidase N-terminal" evidence="8">
    <location>
        <begin position="10"/>
        <end position="120"/>
    </location>
</feature>
<keyword evidence="3 5" id="KW-0285">Flavoprotein</keyword>
<reference evidence="10" key="1">
    <citation type="submission" date="2017-03" db="EMBL/GenBank/DDBJ databases">
        <authorList>
            <person name="Monnet C."/>
        </authorList>
    </citation>
    <scope>NUCLEOTIDE SEQUENCE [LARGE SCALE GENOMIC DNA]</scope>
    <source>
        <strain evidence="10">SJ5-8</strain>
    </source>
</reference>
<dbReference type="InterPro" id="IPR046373">
    <property type="entry name" value="Acyl-CoA_Oxase/DH_mid-dom_sf"/>
</dbReference>
<evidence type="ECO:0000259" key="8">
    <source>
        <dbReference type="Pfam" id="PF02771"/>
    </source>
</evidence>
<dbReference type="Gene3D" id="1.20.140.10">
    <property type="entry name" value="Butyryl-CoA Dehydrogenase, subunit A, domain 3"/>
    <property type="match status" value="1"/>
</dbReference>
<organism evidence="9 10">
    <name type="scientific">Brevibacterium jeotgali</name>
    <dbReference type="NCBI Taxonomy" id="1262550"/>
    <lineage>
        <taxon>Bacteria</taxon>
        <taxon>Bacillati</taxon>
        <taxon>Actinomycetota</taxon>
        <taxon>Actinomycetes</taxon>
        <taxon>Micrococcales</taxon>
        <taxon>Brevibacteriaceae</taxon>
        <taxon>Brevibacterium</taxon>
    </lineage>
</organism>
<dbReference type="PANTHER" id="PTHR43884:SF40">
    <property type="entry name" value="ACYL-COA DEHYDROGENASE"/>
    <property type="match status" value="1"/>
</dbReference>
<dbReference type="InterPro" id="IPR006091">
    <property type="entry name" value="Acyl-CoA_Oxase/DH_mid-dom"/>
</dbReference>
<dbReference type="InterPro" id="IPR006089">
    <property type="entry name" value="Acyl-CoA_DH_CS"/>
</dbReference>
<dbReference type="SUPFAM" id="SSF56645">
    <property type="entry name" value="Acyl-CoA dehydrogenase NM domain-like"/>
    <property type="match status" value="1"/>
</dbReference>
<keyword evidence="4 5" id="KW-0274">FAD</keyword>
<dbReference type="Gene3D" id="2.40.110.10">
    <property type="entry name" value="Butyryl-CoA Dehydrogenase, subunit A, domain 2"/>
    <property type="match status" value="1"/>
</dbReference>
<evidence type="ECO:0000313" key="9">
    <source>
        <dbReference type="EMBL" id="SMY12105.1"/>
    </source>
</evidence>
<evidence type="ECO:0000256" key="5">
    <source>
        <dbReference type="RuleBase" id="RU362125"/>
    </source>
</evidence>
<dbReference type="OrthoDB" id="2769798at2"/>
<sequence>MESVQANDEDFDSYRASIRDFTDEVLIPAEGRMQEDREVPDDVMDQIRQRGLYAISVPREYGGSERSMEEQVLLTFEFTRASVVYRSRFSTVIGLCSQAILDHGSEEQKRTLLPRMVTGDCVTAFALTEDNAGSDASAVETVLTDTGAGFVLDGRKRFITNGAWADLYLVFARDDVGGGMTTVLVPADAPGVVSHASTTMNGHEAGPVGSIEFSSVEIPYGSVLGKRGSGLKAALRGINHARTHVAATCVGQGERLLREIGTFTDTRTQFGTRLADLGALQALIGRGYAEMSAARALVLECARRFDAGHIDADRISAAKYFASEAVGRLADSAVQIFGGDGIVGEGPIPRIWRDVRALRIYEGTSQIHERNLTRMVVRSAVAGSGVLASSADR</sequence>
<dbReference type="PANTHER" id="PTHR43884">
    <property type="entry name" value="ACYL-COA DEHYDROGENASE"/>
    <property type="match status" value="1"/>
</dbReference>
<dbReference type="Proteomes" id="UP000234462">
    <property type="component" value="Unassembled WGS sequence"/>
</dbReference>
<dbReference type="InterPro" id="IPR013786">
    <property type="entry name" value="AcylCoA_DH/ox_N"/>
</dbReference>
<dbReference type="RefSeq" id="WP_101589045.1">
    <property type="nucleotide sequence ID" value="NZ_FXZM01000007.1"/>
</dbReference>